<gene>
    <name evidence="1" type="ORF">G5S42_32720</name>
</gene>
<dbReference type="EMBL" id="JAALDK010000002">
    <property type="protein sequence ID" value="NUY04358.1"/>
    <property type="molecule type" value="Genomic_DNA"/>
</dbReference>
<protein>
    <submittedName>
        <fullName evidence="1">Uncharacterized protein</fullName>
    </submittedName>
</protein>
<name>A0A7Y6K6K4_9BURK</name>
<evidence type="ECO:0000313" key="2">
    <source>
        <dbReference type="Proteomes" id="UP000594380"/>
    </source>
</evidence>
<reference evidence="1 2" key="1">
    <citation type="submission" date="2020-02" db="EMBL/GenBank/DDBJ databases">
        <title>Paraburkholderia simonii sp. nov. and Paraburkholderia youngii sp. nov. Brazilian and Mexican Mimosa-associated rhizobia.</title>
        <authorList>
            <person name="Mavima L."/>
            <person name="Beukes C.W."/>
            <person name="Chan W.Y."/>
            <person name="Palmer M."/>
            <person name="De Meyer S.E."/>
            <person name="James E.K."/>
            <person name="Venter S.N."/>
            <person name="Steenkamp E.T."/>
        </authorList>
    </citation>
    <scope>NUCLEOTIDE SEQUENCE [LARGE SCALE GENOMIC DNA]</scope>
    <source>
        <strain evidence="1 2">JPY169</strain>
    </source>
</reference>
<accession>A0A7Y6K6K4</accession>
<comment type="caution">
    <text evidence="1">The sequence shown here is derived from an EMBL/GenBank/DDBJ whole genome shotgun (WGS) entry which is preliminary data.</text>
</comment>
<sequence length="90" mass="10227">MTPAYAWLRHVLGKQDAWSAAQRKLEALDKRRWRIARAPVGMIRHNPAYGAARKVKAPQKTQPFAELFKDATGSSRVEAEPDMSGWLRPQ</sequence>
<proteinExistence type="predicted"/>
<dbReference type="GeneID" id="301105118"/>
<dbReference type="Proteomes" id="UP000594380">
    <property type="component" value="Unassembled WGS sequence"/>
</dbReference>
<dbReference type="AlphaFoldDB" id="A0A7Y6K6K4"/>
<evidence type="ECO:0000313" key="1">
    <source>
        <dbReference type="EMBL" id="NUY04358.1"/>
    </source>
</evidence>
<dbReference type="RefSeq" id="WP_176110912.1">
    <property type="nucleotide sequence ID" value="NZ_JAALDK010000002.1"/>
</dbReference>
<organism evidence="1 2">
    <name type="scientific">Paraburkholderia youngii</name>
    <dbReference type="NCBI Taxonomy" id="2782701"/>
    <lineage>
        <taxon>Bacteria</taxon>
        <taxon>Pseudomonadati</taxon>
        <taxon>Pseudomonadota</taxon>
        <taxon>Betaproteobacteria</taxon>
        <taxon>Burkholderiales</taxon>
        <taxon>Burkholderiaceae</taxon>
        <taxon>Paraburkholderia</taxon>
    </lineage>
</organism>